<organism evidence="11 12">
    <name type="scientific">Quercus rubra</name>
    <name type="common">Northern red oak</name>
    <name type="synonym">Quercus borealis</name>
    <dbReference type="NCBI Taxonomy" id="3512"/>
    <lineage>
        <taxon>Eukaryota</taxon>
        <taxon>Viridiplantae</taxon>
        <taxon>Streptophyta</taxon>
        <taxon>Embryophyta</taxon>
        <taxon>Tracheophyta</taxon>
        <taxon>Spermatophyta</taxon>
        <taxon>Magnoliopsida</taxon>
        <taxon>eudicotyledons</taxon>
        <taxon>Gunneridae</taxon>
        <taxon>Pentapetalae</taxon>
        <taxon>rosids</taxon>
        <taxon>fabids</taxon>
        <taxon>Fagales</taxon>
        <taxon>Fagaceae</taxon>
        <taxon>Quercus</taxon>
    </lineage>
</organism>
<dbReference type="InterPro" id="IPR036010">
    <property type="entry name" value="2Fe-2S_ferredoxin-like_sf"/>
</dbReference>
<evidence type="ECO:0000256" key="8">
    <source>
        <dbReference type="ARBA" id="ARBA00023014"/>
    </source>
</evidence>
<dbReference type="Pfam" id="PF13085">
    <property type="entry name" value="Fer2_3"/>
    <property type="match status" value="1"/>
</dbReference>
<dbReference type="GO" id="GO:0046872">
    <property type="term" value="F:metal ion binding"/>
    <property type="evidence" value="ECO:0007669"/>
    <property type="project" value="UniProtKB-KW"/>
</dbReference>
<keyword evidence="12" id="KW-1185">Reference proteome</keyword>
<dbReference type="GO" id="GO:0016491">
    <property type="term" value="F:oxidoreductase activity"/>
    <property type="evidence" value="ECO:0007669"/>
    <property type="project" value="UniProtKB-KW"/>
</dbReference>
<evidence type="ECO:0000313" key="11">
    <source>
        <dbReference type="EMBL" id="KAK4584000.1"/>
    </source>
</evidence>
<comment type="cofactor">
    <cofactor evidence="2">
        <name>[4Fe-4S] cluster</name>
        <dbReference type="ChEBI" id="CHEBI:49883"/>
    </cofactor>
</comment>
<dbReference type="Proteomes" id="UP001324115">
    <property type="component" value="Unassembled WGS sequence"/>
</dbReference>
<dbReference type="PANTHER" id="PTHR11921">
    <property type="entry name" value="SUCCINATE DEHYDROGENASE IRON-SULFUR PROTEIN"/>
    <property type="match status" value="1"/>
</dbReference>
<dbReference type="AlphaFoldDB" id="A0AAN7F1S2"/>
<sequence length="317" mass="37372">MSKSWLRHGYNKVSHIIGRADTKKKDFPVLEGHPVGQTHAEQAVESHGTIQSNIKRLMKEFKIYWWNPDHPNNKPYLESHFVDLSNCGPMRKSISIMLYSTTLSRGSTTHFHMVDYDGLPIHYFWFVEVCHVRKLWHSFFHYFWRSYREGICGSCAMNIDGTNTVACLKPIDPDTSRPTFITPLPHMFVIKDLVVDLTNFYQQYELIEPWLKTRKAPEDGREYRQSPVDRKKLDGFYECILCACSLLHAYRWISDSRDDFTDERLQALTEDQRRLYRWWTLKNCIATCPQSLNPAYAIYKMKSKHLLSPPVERLENL</sequence>
<keyword evidence="6" id="KW-0560">Oxidoreductase</keyword>
<dbReference type="InterPro" id="IPR025192">
    <property type="entry name" value="Succ_DH/fum_Rdtase_N"/>
</dbReference>
<comment type="caution">
    <text evidence="11">The sequence shown here is derived from an EMBL/GenBank/DDBJ whole genome shotgun (WGS) entry which is preliminary data.</text>
</comment>
<dbReference type="GO" id="GO:0006099">
    <property type="term" value="P:tricarboxylic acid cycle"/>
    <property type="evidence" value="ECO:0007669"/>
    <property type="project" value="InterPro"/>
</dbReference>
<dbReference type="SUPFAM" id="SSF54292">
    <property type="entry name" value="2Fe-2S ferredoxin-like"/>
    <property type="match status" value="1"/>
</dbReference>
<evidence type="ECO:0000256" key="6">
    <source>
        <dbReference type="ARBA" id="ARBA00023002"/>
    </source>
</evidence>
<dbReference type="EMBL" id="JAXUIC010000006">
    <property type="protein sequence ID" value="KAK4584000.1"/>
    <property type="molecule type" value="Genomic_DNA"/>
</dbReference>
<evidence type="ECO:0000256" key="9">
    <source>
        <dbReference type="ARBA" id="ARBA00034078"/>
    </source>
</evidence>
<dbReference type="SUPFAM" id="SSF46548">
    <property type="entry name" value="alpha-helical ferredoxin"/>
    <property type="match status" value="1"/>
</dbReference>
<reference evidence="11 12" key="1">
    <citation type="journal article" date="2023" name="G3 (Bethesda)">
        <title>A haplotype-resolved chromosome-scale genome for Quercus rubra L. provides insights into the genetics of adaptive traits for red oak species.</title>
        <authorList>
            <person name="Kapoor B."/>
            <person name="Jenkins J."/>
            <person name="Schmutz J."/>
            <person name="Zhebentyayeva T."/>
            <person name="Kuelheim C."/>
            <person name="Coggeshall M."/>
            <person name="Heim C."/>
            <person name="Lasky J.R."/>
            <person name="Leites L."/>
            <person name="Islam-Faridi N."/>
            <person name="Romero-Severson J."/>
            <person name="DeLeo V.L."/>
            <person name="Lucas S.M."/>
            <person name="Lazic D."/>
            <person name="Gailing O."/>
            <person name="Carlson J."/>
            <person name="Staton M."/>
        </authorList>
    </citation>
    <scope>NUCLEOTIDE SEQUENCE [LARGE SCALE GENOMIC DNA]</scope>
    <source>
        <strain evidence="11">Pseudo-F2</strain>
    </source>
</reference>
<keyword evidence="7" id="KW-0408">Iron</keyword>
<comment type="cofactor">
    <cofactor evidence="9">
        <name>[2Fe-2S] cluster</name>
        <dbReference type="ChEBI" id="CHEBI:190135"/>
    </cofactor>
</comment>
<dbReference type="NCBIfam" id="TIGR00384">
    <property type="entry name" value="dhsB"/>
    <property type="match status" value="1"/>
</dbReference>
<keyword evidence="4" id="KW-0004">4Fe-4S</keyword>
<dbReference type="Gene3D" id="3.10.20.30">
    <property type="match status" value="1"/>
</dbReference>
<evidence type="ECO:0000256" key="3">
    <source>
        <dbReference type="ARBA" id="ARBA00009433"/>
    </source>
</evidence>
<evidence type="ECO:0000256" key="5">
    <source>
        <dbReference type="ARBA" id="ARBA00022723"/>
    </source>
</evidence>
<gene>
    <name evidence="11" type="ORF">RGQ29_021937</name>
</gene>
<accession>A0AAN7F1S2</accession>
<dbReference type="InterPro" id="IPR012675">
    <property type="entry name" value="Beta-grasp_dom_sf"/>
</dbReference>
<evidence type="ECO:0000259" key="10">
    <source>
        <dbReference type="Pfam" id="PF13085"/>
    </source>
</evidence>
<name>A0AAN7F1S2_QUERU</name>
<dbReference type="GO" id="GO:0022904">
    <property type="term" value="P:respiratory electron transport chain"/>
    <property type="evidence" value="ECO:0007669"/>
    <property type="project" value="TreeGrafter"/>
</dbReference>
<evidence type="ECO:0000256" key="7">
    <source>
        <dbReference type="ARBA" id="ARBA00023004"/>
    </source>
</evidence>
<dbReference type="PANTHER" id="PTHR11921:SF40">
    <property type="entry name" value="SUCCINATE DEHYDROGENASE [UBIQUINONE] IRON-SULFUR SUBUNIT 3, MITOCHONDRIAL"/>
    <property type="match status" value="1"/>
</dbReference>
<evidence type="ECO:0000256" key="2">
    <source>
        <dbReference type="ARBA" id="ARBA00001966"/>
    </source>
</evidence>
<dbReference type="Gene3D" id="1.10.1060.10">
    <property type="entry name" value="Alpha-helical ferredoxin"/>
    <property type="match status" value="2"/>
</dbReference>
<protein>
    <recommendedName>
        <fullName evidence="10">Succinate dehydogenase/fumarate reductase N-terminal domain-containing protein</fullName>
    </recommendedName>
</protein>
<proteinExistence type="inferred from homology"/>
<dbReference type="GO" id="GO:0009055">
    <property type="term" value="F:electron transfer activity"/>
    <property type="evidence" value="ECO:0007669"/>
    <property type="project" value="InterPro"/>
</dbReference>
<comment type="similarity">
    <text evidence="3">Belongs to the succinate dehydrogenase/fumarate reductase iron-sulfur protein family.</text>
</comment>
<comment type="cofactor">
    <cofactor evidence="1">
        <name>[3Fe-4S] cluster</name>
        <dbReference type="ChEBI" id="CHEBI:21137"/>
    </cofactor>
</comment>
<evidence type="ECO:0000313" key="12">
    <source>
        <dbReference type="Proteomes" id="UP001324115"/>
    </source>
</evidence>
<dbReference type="InterPro" id="IPR050573">
    <property type="entry name" value="SDH/FRD_Iron-Sulfur"/>
</dbReference>
<dbReference type="InterPro" id="IPR009051">
    <property type="entry name" value="Helical_ferredxn"/>
</dbReference>
<evidence type="ECO:0000256" key="4">
    <source>
        <dbReference type="ARBA" id="ARBA00022485"/>
    </source>
</evidence>
<keyword evidence="5" id="KW-0479">Metal-binding</keyword>
<feature type="domain" description="Succinate dehydogenase/fumarate reductase N-terminal" evidence="10">
    <location>
        <begin position="143"/>
        <end position="201"/>
    </location>
</feature>
<dbReference type="InterPro" id="IPR004489">
    <property type="entry name" value="Succ_DH/fum_Rdtase_Fe-S"/>
</dbReference>
<keyword evidence="8" id="KW-0411">Iron-sulfur</keyword>
<dbReference type="GO" id="GO:0051539">
    <property type="term" value="F:4 iron, 4 sulfur cluster binding"/>
    <property type="evidence" value="ECO:0007669"/>
    <property type="project" value="UniProtKB-KW"/>
</dbReference>
<evidence type="ECO:0000256" key="1">
    <source>
        <dbReference type="ARBA" id="ARBA00001927"/>
    </source>
</evidence>
<dbReference type="GO" id="GO:0005739">
    <property type="term" value="C:mitochondrion"/>
    <property type="evidence" value="ECO:0007669"/>
    <property type="project" value="TreeGrafter"/>
</dbReference>